<dbReference type="Gene3D" id="3.40.50.720">
    <property type="entry name" value="NAD(P)-binding Rossmann-like Domain"/>
    <property type="match status" value="1"/>
</dbReference>
<dbReference type="PRINTS" id="PR00081">
    <property type="entry name" value="GDHRDH"/>
</dbReference>
<evidence type="ECO:0000256" key="1">
    <source>
        <dbReference type="ARBA" id="ARBA00023002"/>
    </source>
</evidence>
<accession>A0ABY5DML5</accession>
<evidence type="ECO:0000313" key="4">
    <source>
        <dbReference type="Proteomes" id="UP001056035"/>
    </source>
</evidence>
<keyword evidence="1" id="KW-0560">Oxidoreductase</keyword>
<proteinExistence type="inferred from homology"/>
<keyword evidence="4" id="KW-1185">Reference proteome</keyword>
<dbReference type="Proteomes" id="UP001056035">
    <property type="component" value="Chromosome"/>
</dbReference>
<dbReference type="RefSeq" id="WP_254569136.1">
    <property type="nucleotide sequence ID" value="NZ_CP098502.1"/>
</dbReference>
<evidence type="ECO:0000256" key="2">
    <source>
        <dbReference type="RuleBase" id="RU000363"/>
    </source>
</evidence>
<dbReference type="PANTHER" id="PTHR44229:SF4">
    <property type="entry name" value="15-HYDROXYPROSTAGLANDIN DEHYDROGENASE [NAD(+)]"/>
    <property type="match status" value="1"/>
</dbReference>
<dbReference type="EMBL" id="CP098502">
    <property type="protein sequence ID" value="UTI62398.1"/>
    <property type="molecule type" value="Genomic_DNA"/>
</dbReference>
<name>A0ABY5DML5_9ACTN</name>
<protein>
    <submittedName>
        <fullName evidence="3">SDR family NAD(P)-dependent oxidoreductase</fullName>
    </submittedName>
</protein>
<comment type="similarity">
    <text evidence="2">Belongs to the short-chain dehydrogenases/reductases (SDR) family.</text>
</comment>
<dbReference type="PANTHER" id="PTHR44229">
    <property type="entry name" value="15-HYDROXYPROSTAGLANDIN DEHYDROGENASE [NAD(+)]"/>
    <property type="match status" value="1"/>
</dbReference>
<dbReference type="Pfam" id="PF00106">
    <property type="entry name" value="adh_short"/>
    <property type="match status" value="1"/>
</dbReference>
<dbReference type="SUPFAM" id="SSF51735">
    <property type="entry name" value="NAD(P)-binding Rossmann-fold domains"/>
    <property type="match status" value="1"/>
</dbReference>
<sequence length="247" mass="25189">MSEQVALITGGASGFGRDLTATLSARGVRVVVCDVDEDGGRAAAQVPGALFVRCDVGDPEQNAAAVDAAVGMYGGLDMAFLNAGVVTGTGLGRDFDLTAYRRAMSVNLDGVVFGINAVLPVMQERGGGSIVCTASLAGLTAVPMDPIYSANKHAVVGLVRSLAPALAGDGIRINAVCPGFAETAIIGPIRDVLVGQGLPIIPVEQVTETVVGLFDGDMSGECWFVQAGRESQPFGFRGIPGPRAEPA</sequence>
<dbReference type="InterPro" id="IPR002347">
    <property type="entry name" value="SDR_fam"/>
</dbReference>
<dbReference type="InterPro" id="IPR036291">
    <property type="entry name" value="NAD(P)-bd_dom_sf"/>
</dbReference>
<evidence type="ECO:0000313" key="3">
    <source>
        <dbReference type="EMBL" id="UTI62398.1"/>
    </source>
</evidence>
<dbReference type="PRINTS" id="PR00080">
    <property type="entry name" value="SDRFAMILY"/>
</dbReference>
<organism evidence="3 4">
    <name type="scientific">Paraconexibacter antarcticus</name>
    <dbReference type="NCBI Taxonomy" id="2949664"/>
    <lineage>
        <taxon>Bacteria</taxon>
        <taxon>Bacillati</taxon>
        <taxon>Actinomycetota</taxon>
        <taxon>Thermoleophilia</taxon>
        <taxon>Solirubrobacterales</taxon>
        <taxon>Paraconexibacteraceae</taxon>
        <taxon>Paraconexibacter</taxon>
    </lineage>
</organism>
<gene>
    <name evidence="3" type="ORF">NBH00_13610</name>
</gene>
<reference evidence="3 4" key="1">
    <citation type="submission" date="2022-06" db="EMBL/GenBank/DDBJ databases">
        <title>Paraconexibacter antarcticus.</title>
        <authorList>
            <person name="Kim C.S."/>
        </authorList>
    </citation>
    <scope>NUCLEOTIDE SEQUENCE [LARGE SCALE GENOMIC DNA]</scope>
    <source>
        <strain evidence="3 4">02-257</strain>
    </source>
</reference>